<dbReference type="InterPro" id="IPR017463">
    <property type="entry name" value="Sulphur_relay_TusD/DsrE"/>
</dbReference>
<comment type="similarity">
    <text evidence="2">Belongs to the DsrE/TusD family.</text>
</comment>
<sequence>MTSPTSLAFTLVITGAPYSSQAPQTALSFAQAVIAEGHSIDRVFLYGDGVHLASALSTPPSDETNWSLAWAEFLIEHGIPGVACIASALRRGVLNSEEQQRYERSAANLVTPYQLLGLGEWVESIASTSKTLYFHGEH</sequence>
<dbReference type="GO" id="GO:0016783">
    <property type="term" value="F:sulfurtransferase activity"/>
    <property type="evidence" value="ECO:0007669"/>
    <property type="project" value="InterPro"/>
</dbReference>
<dbReference type="Pfam" id="PF02635">
    <property type="entry name" value="DsrE"/>
    <property type="match status" value="1"/>
</dbReference>
<evidence type="ECO:0000313" key="5">
    <source>
        <dbReference type="EMBL" id="SFM56378.1"/>
    </source>
</evidence>
<dbReference type="GO" id="GO:0097163">
    <property type="term" value="F:sulfur carrier activity"/>
    <property type="evidence" value="ECO:0007669"/>
    <property type="project" value="TreeGrafter"/>
</dbReference>
<dbReference type="SUPFAM" id="SSF75169">
    <property type="entry name" value="DsrEFH-like"/>
    <property type="match status" value="1"/>
</dbReference>
<dbReference type="OrthoDB" id="9787483at2"/>
<evidence type="ECO:0000256" key="3">
    <source>
        <dbReference type="ARBA" id="ARBA00022490"/>
    </source>
</evidence>
<evidence type="ECO:0000313" key="6">
    <source>
        <dbReference type="Proteomes" id="UP000198519"/>
    </source>
</evidence>
<dbReference type="InterPro" id="IPR027396">
    <property type="entry name" value="DsrEFH-like"/>
</dbReference>
<accession>A0A1I4RVU2</accession>
<dbReference type="EMBL" id="FOUE01000004">
    <property type="protein sequence ID" value="SFM56378.1"/>
    <property type="molecule type" value="Genomic_DNA"/>
</dbReference>
<evidence type="ECO:0000256" key="1">
    <source>
        <dbReference type="ARBA" id="ARBA00004496"/>
    </source>
</evidence>
<gene>
    <name evidence="5" type="ORF">SAMN04487963_2980</name>
</gene>
<dbReference type="InterPro" id="IPR003787">
    <property type="entry name" value="Sulphur_relay_DsrE/F-like"/>
</dbReference>
<keyword evidence="6" id="KW-1185">Reference proteome</keyword>
<evidence type="ECO:0000256" key="2">
    <source>
        <dbReference type="ARBA" id="ARBA00007067"/>
    </source>
</evidence>
<dbReference type="PANTHER" id="PTHR34874:SF3">
    <property type="entry name" value="SULFURTRANSFERASE TUSD"/>
    <property type="match status" value="1"/>
</dbReference>
<dbReference type="STRING" id="488535.SAMN04487963_2980"/>
<dbReference type="PANTHER" id="PTHR34874">
    <property type="entry name" value="PROTEIN YCHN"/>
    <property type="match status" value="1"/>
</dbReference>
<dbReference type="NCBIfam" id="NF001237">
    <property type="entry name" value="PRK00207.1"/>
    <property type="match status" value="1"/>
</dbReference>
<evidence type="ECO:0000256" key="4">
    <source>
        <dbReference type="ARBA" id="ARBA00022679"/>
    </source>
</evidence>
<dbReference type="GO" id="GO:1990228">
    <property type="term" value="C:sulfurtransferase complex"/>
    <property type="evidence" value="ECO:0007669"/>
    <property type="project" value="TreeGrafter"/>
</dbReference>
<proteinExistence type="inferred from homology"/>
<reference evidence="6" key="1">
    <citation type="submission" date="2016-10" db="EMBL/GenBank/DDBJ databases">
        <authorList>
            <person name="Varghese N."/>
            <person name="Submissions S."/>
        </authorList>
    </citation>
    <scope>NUCLEOTIDE SEQUENCE [LARGE SCALE GENOMIC DNA]</scope>
    <source>
        <strain evidence="6">CGMCC 1.7061</strain>
    </source>
</reference>
<protein>
    <submittedName>
        <fullName evidence="5">tRNA 2-thiouridine synthesizing protein D</fullName>
    </submittedName>
</protein>
<organism evidence="5 6">
    <name type="scientific">Marinobacter zhejiangensis</name>
    <dbReference type="NCBI Taxonomy" id="488535"/>
    <lineage>
        <taxon>Bacteria</taxon>
        <taxon>Pseudomonadati</taxon>
        <taxon>Pseudomonadota</taxon>
        <taxon>Gammaproteobacteria</taxon>
        <taxon>Pseudomonadales</taxon>
        <taxon>Marinobacteraceae</taxon>
        <taxon>Marinobacter</taxon>
    </lineage>
</organism>
<keyword evidence="4" id="KW-0808">Transferase</keyword>
<dbReference type="GO" id="GO:0002143">
    <property type="term" value="P:tRNA wobble position uridine thiolation"/>
    <property type="evidence" value="ECO:0007669"/>
    <property type="project" value="TreeGrafter"/>
</dbReference>
<dbReference type="NCBIfam" id="TIGR03012">
    <property type="entry name" value="sulf_tusD_dsrE"/>
    <property type="match status" value="1"/>
</dbReference>
<keyword evidence="3" id="KW-0963">Cytoplasm</keyword>
<dbReference type="Proteomes" id="UP000198519">
    <property type="component" value="Unassembled WGS sequence"/>
</dbReference>
<dbReference type="AlphaFoldDB" id="A0A1I4RVU2"/>
<dbReference type="Gene3D" id="3.40.1260.10">
    <property type="entry name" value="DsrEFH-like"/>
    <property type="match status" value="1"/>
</dbReference>
<comment type="subcellular location">
    <subcellularLocation>
        <location evidence="1">Cytoplasm</location>
    </subcellularLocation>
</comment>
<name>A0A1I4RVU2_9GAMM</name>
<dbReference type="RefSeq" id="WP_092024009.1">
    <property type="nucleotide sequence ID" value="NZ_FOUE01000004.1"/>
</dbReference>